<dbReference type="Proteomes" id="UP001063782">
    <property type="component" value="Chromosome"/>
</dbReference>
<dbReference type="PROSITE" id="PS50893">
    <property type="entry name" value="ABC_TRANSPORTER_2"/>
    <property type="match status" value="1"/>
</dbReference>
<keyword evidence="3" id="KW-0547">Nucleotide-binding</keyword>
<evidence type="ECO:0000259" key="8">
    <source>
        <dbReference type="PROSITE" id="PS50893"/>
    </source>
</evidence>
<evidence type="ECO:0000256" key="5">
    <source>
        <dbReference type="ARBA" id="ARBA00022989"/>
    </source>
</evidence>
<sequence length="296" mass="33104">MLQAPRFFAGEIKLGDVHQTVQSFNRLMTALSFFRLFYEQFTLYQARINRLQSFLQAIDELDNKQPNHTQPNNPTDTPAPTISATTPQEQSAQLCLNQVGLTKVEGGLLFSPVSVSLGRGDRLLIMGESGIGKSSLLRAIAGLYPLPMVGAIDIAMGLKLWFVPQRSYTPQGSLRAVVCYPVLQADDDTLIRLMCLCGLDNFVHRLDEVADWQHILSPGQIHRIGFVRILLVAPDVVFLDEATSALDEQNERRMYELLNCHLPHAIIVSVGHGSTLIDYHNRQLCLVSENKSFYQP</sequence>
<dbReference type="CDD" id="cd03223">
    <property type="entry name" value="ABCD_peroxisomal_ALDP"/>
    <property type="match status" value="1"/>
</dbReference>
<evidence type="ECO:0000256" key="7">
    <source>
        <dbReference type="SAM" id="MobiDB-lite"/>
    </source>
</evidence>
<accession>A0ABY6F5J3</accession>
<dbReference type="Pfam" id="PF00005">
    <property type="entry name" value="ABC_tran"/>
    <property type="match status" value="1"/>
</dbReference>
<feature type="compositionally biased region" description="Polar residues" evidence="7">
    <location>
        <begin position="64"/>
        <end position="87"/>
    </location>
</feature>
<protein>
    <submittedName>
        <fullName evidence="9">ATP-binding cassette domain-containing protein</fullName>
    </submittedName>
</protein>
<dbReference type="PANTHER" id="PTHR11384">
    <property type="entry name" value="ATP-BINDING CASSETTE, SUB-FAMILY D MEMBER"/>
    <property type="match status" value="1"/>
</dbReference>
<dbReference type="InterPro" id="IPR003439">
    <property type="entry name" value="ABC_transporter-like_ATP-bd"/>
</dbReference>
<dbReference type="SUPFAM" id="SSF52540">
    <property type="entry name" value="P-loop containing nucleoside triphosphate hydrolases"/>
    <property type="match status" value="1"/>
</dbReference>
<dbReference type="PANTHER" id="PTHR11384:SF59">
    <property type="entry name" value="LYSOSOMAL COBALAMIN TRANSPORTER ABCD4"/>
    <property type="match status" value="1"/>
</dbReference>
<dbReference type="Gene3D" id="3.40.50.300">
    <property type="entry name" value="P-loop containing nucleotide triphosphate hydrolases"/>
    <property type="match status" value="1"/>
</dbReference>
<feature type="region of interest" description="Disordered" evidence="7">
    <location>
        <begin position="63"/>
        <end position="87"/>
    </location>
</feature>
<evidence type="ECO:0000256" key="1">
    <source>
        <dbReference type="ARBA" id="ARBA00022448"/>
    </source>
</evidence>
<evidence type="ECO:0000256" key="4">
    <source>
        <dbReference type="ARBA" id="ARBA00022840"/>
    </source>
</evidence>
<reference evidence="9" key="1">
    <citation type="submission" date="2021-12" db="EMBL/GenBank/DDBJ databases">
        <title>taxonomy of Moraxella sp. ZY201224.</title>
        <authorList>
            <person name="Li F."/>
        </authorList>
    </citation>
    <scope>NUCLEOTIDE SEQUENCE</scope>
    <source>
        <strain evidence="9">ZY201224</strain>
    </source>
</reference>
<dbReference type="InterPro" id="IPR003593">
    <property type="entry name" value="AAA+_ATPase"/>
</dbReference>
<feature type="domain" description="ABC transporter" evidence="8">
    <location>
        <begin position="94"/>
        <end position="295"/>
    </location>
</feature>
<evidence type="ECO:0000256" key="2">
    <source>
        <dbReference type="ARBA" id="ARBA00022692"/>
    </source>
</evidence>
<name>A0ABY6F5J3_9GAMM</name>
<dbReference type="InterPro" id="IPR027417">
    <property type="entry name" value="P-loop_NTPase"/>
</dbReference>
<keyword evidence="5" id="KW-1133">Transmembrane helix</keyword>
<dbReference type="InterPro" id="IPR050835">
    <property type="entry name" value="ABC_transporter_sub-D"/>
</dbReference>
<keyword evidence="2" id="KW-0812">Transmembrane</keyword>
<keyword evidence="1" id="KW-0813">Transport</keyword>
<dbReference type="EMBL" id="CP089977">
    <property type="protein sequence ID" value="UXZ05366.1"/>
    <property type="molecule type" value="Genomic_DNA"/>
</dbReference>
<keyword evidence="6" id="KW-0472">Membrane</keyword>
<evidence type="ECO:0000313" key="9">
    <source>
        <dbReference type="EMBL" id="UXZ05366.1"/>
    </source>
</evidence>
<dbReference type="RefSeq" id="WP_263076864.1">
    <property type="nucleotide sequence ID" value="NZ_CP089977.1"/>
</dbReference>
<evidence type="ECO:0000256" key="6">
    <source>
        <dbReference type="ARBA" id="ARBA00023136"/>
    </source>
</evidence>
<keyword evidence="4 9" id="KW-0067">ATP-binding</keyword>
<evidence type="ECO:0000313" key="10">
    <source>
        <dbReference type="Proteomes" id="UP001063782"/>
    </source>
</evidence>
<dbReference type="GO" id="GO:0005524">
    <property type="term" value="F:ATP binding"/>
    <property type="evidence" value="ECO:0007669"/>
    <property type="project" value="UniProtKB-KW"/>
</dbReference>
<evidence type="ECO:0000256" key="3">
    <source>
        <dbReference type="ARBA" id="ARBA00022741"/>
    </source>
</evidence>
<organism evidence="9 10">
    <name type="scientific">Moraxella nasicaprae</name>
    <dbReference type="NCBI Taxonomy" id="2904122"/>
    <lineage>
        <taxon>Bacteria</taxon>
        <taxon>Pseudomonadati</taxon>
        <taxon>Pseudomonadota</taxon>
        <taxon>Gammaproteobacteria</taxon>
        <taxon>Moraxellales</taxon>
        <taxon>Moraxellaceae</taxon>
        <taxon>Moraxella</taxon>
    </lineage>
</organism>
<dbReference type="SMART" id="SM00382">
    <property type="entry name" value="AAA"/>
    <property type="match status" value="1"/>
</dbReference>
<proteinExistence type="predicted"/>
<gene>
    <name evidence="9" type="ORF">LU297_02650</name>
</gene>
<keyword evidence="10" id="KW-1185">Reference proteome</keyword>